<name>A0AAD5N2D3_PARTN</name>
<sequence length="109" mass="12374">MLCWVAFANWVDARHLERIQVTPVSGSGRIKAARRAQQSPTPIQPSAPTYRLSTNARRRRRCPTSVPSTAHLSSNARTAITSLLWRGWFMLSCSSMPKPMWKVKYVFSI</sequence>
<keyword evidence="2" id="KW-1185">Reference proteome</keyword>
<organism evidence="1 2">
    <name type="scientific">Parelaphostrongylus tenuis</name>
    <name type="common">Meningeal worm</name>
    <dbReference type="NCBI Taxonomy" id="148309"/>
    <lineage>
        <taxon>Eukaryota</taxon>
        <taxon>Metazoa</taxon>
        <taxon>Ecdysozoa</taxon>
        <taxon>Nematoda</taxon>
        <taxon>Chromadorea</taxon>
        <taxon>Rhabditida</taxon>
        <taxon>Rhabditina</taxon>
        <taxon>Rhabditomorpha</taxon>
        <taxon>Strongyloidea</taxon>
        <taxon>Metastrongylidae</taxon>
        <taxon>Parelaphostrongylus</taxon>
    </lineage>
</organism>
<dbReference type="AlphaFoldDB" id="A0AAD5N2D3"/>
<dbReference type="Proteomes" id="UP001196413">
    <property type="component" value="Unassembled WGS sequence"/>
</dbReference>
<reference evidence="1" key="1">
    <citation type="submission" date="2021-06" db="EMBL/GenBank/DDBJ databases">
        <title>Parelaphostrongylus tenuis whole genome reference sequence.</title>
        <authorList>
            <person name="Garwood T.J."/>
            <person name="Larsen P.A."/>
            <person name="Fountain-Jones N.M."/>
            <person name="Garbe J.R."/>
            <person name="Macchietto M.G."/>
            <person name="Kania S.A."/>
            <person name="Gerhold R.W."/>
            <person name="Richards J.E."/>
            <person name="Wolf T.M."/>
        </authorList>
    </citation>
    <scope>NUCLEOTIDE SEQUENCE</scope>
    <source>
        <strain evidence="1">MNPRO001-30</strain>
        <tissue evidence="1">Meninges</tissue>
    </source>
</reference>
<protein>
    <submittedName>
        <fullName evidence="1">Uncharacterized protein</fullName>
    </submittedName>
</protein>
<gene>
    <name evidence="1" type="ORF">KIN20_016833</name>
</gene>
<accession>A0AAD5N2D3</accession>
<comment type="caution">
    <text evidence="1">The sequence shown here is derived from an EMBL/GenBank/DDBJ whole genome shotgun (WGS) entry which is preliminary data.</text>
</comment>
<evidence type="ECO:0000313" key="1">
    <source>
        <dbReference type="EMBL" id="KAJ1358414.1"/>
    </source>
</evidence>
<dbReference type="EMBL" id="JAHQIW010003376">
    <property type="protein sequence ID" value="KAJ1358414.1"/>
    <property type="molecule type" value="Genomic_DNA"/>
</dbReference>
<proteinExistence type="predicted"/>
<evidence type="ECO:0000313" key="2">
    <source>
        <dbReference type="Proteomes" id="UP001196413"/>
    </source>
</evidence>